<feature type="compositionally biased region" description="Basic and acidic residues" evidence="1">
    <location>
        <begin position="20"/>
        <end position="36"/>
    </location>
</feature>
<evidence type="ECO:0000313" key="4">
    <source>
        <dbReference type="Proteomes" id="UP001159405"/>
    </source>
</evidence>
<protein>
    <recommendedName>
        <fullName evidence="2">Death domain-containing protein</fullName>
    </recommendedName>
</protein>
<feature type="domain" description="Death" evidence="2">
    <location>
        <begin position="28"/>
        <end position="95"/>
    </location>
</feature>
<dbReference type="PROSITE" id="PS50017">
    <property type="entry name" value="DEATH_DOMAIN"/>
    <property type="match status" value="1"/>
</dbReference>
<gene>
    <name evidence="3" type="ORF">PLOB_00006688</name>
</gene>
<organism evidence="3 4">
    <name type="scientific">Porites lobata</name>
    <dbReference type="NCBI Taxonomy" id="104759"/>
    <lineage>
        <taxon>Eukaryota</taxon>
        <taxon>Metazoa</taxon>
        <taxon>Cnidaria</taxon>
        <taxon>Anthozoa</taxon>
        <taxon>Hexacorallia</taxon>
        <taxon>Scleractinia</taxon>
        <taxon>Fungiina</taxon>
        <taxon>Poritidae</taxon>
        <taxon>Porites</taxon>
    </lineage>
</organism>
<dbReference type="Pfam" id="PF00531">
    <property type="entry name" value="Death"/>
    <property type="match status" value="1"/>
</dbReference>
<dbReference type="SUPFAM" id="SSF47986">
    <property type="entry name" value="DEATH domain"/>
    <property type="match status" value="1"/>
</dbReference>
<dbReference type="InterPro" id="IPR011029">
    <property type="entry name" value="DEATH-like_dom_sf"/>
</dbReference>
<comment type="caution">
    <text evidence="3">The sequence shown here is derived from an EMBL/GenBank/DDBJ whole genome shotgun (WGS) entry which is preliminary data.</text>
</comment>
<dbReference type="CDD" id="cd01670">
    <property type="entry name" value="Death"/>
    <property type="match status" value="1"/>
</dbReference>
<dbReference type="PANTHER" id="PTHR15077">
    <property type="entry name" value="FAS-ASSOCIATING DEATH DOMAIN-CONTAINING PROTEIN FADD"/>
    <property type="match status" value="1"/>
</dbReference>
<evidence type="ECO:0000256" key="1">
    <source>
        <dbReference type="SAM" id="MobiDB-lite"/>
    </source>
</evidence>
<feature type="region of interest" description="Disordered" evidence="1">
    <location>
        <begin position="1"/>
        <end position="37"/>
    </location>
</feature>
<accession>A0ABN8N890</accession>
<sequence>GKRDEQPSKGNKKTVSGDKALIRDGTPEPEDLERLSKKMGTSWESVARRLEFEQEEINEFDHEYKGFAKKAYQMLCRWKKRDGIKATYEALYNALTHDLVQRRDLAEAFCLLTVE</sequence>
<dbReference type="Proteomes" id="UP001159405">
    <property type="component" value="Unassembled WGS sequence"/>
</dbReference>
<feature type="non-terminal residue" evidence="3">
    <location>
        <position position="1"/>
    </location>
</feature>
<dbReference type="InterPro" id="IPR000488">
    <property type="entry name" value="Death_dom"/>
</dbReference>
<reference evidence="3 4" key="1">
    <citation type="submission" date="2022-05" db="EMBL/GenBank/DDBJ databases">
        <authorList>
            <consortium name="Genoscope - CEA"/>
            <person name="William W."/>
        </authorList>
    </citation>
    <scope>NUCLEOTIDE SEQUENCE [LARGE SCALE GENOMIC DNA]</scope>
</reference>
<dbReference type="InterPro" id="IPR016729">
    <property type="entry name" value="FADD"/>
</dbReference>
<keyword evidence="4" id="KW-1185">Reference proteome</keyword>
<dbReference type="EMBL" id="CALNXK010000013">
    <property type="protein sequence ID" value="CAH3045218.1"/>
    <property type="molecule type" value="Genomic_DNA"/>
</dbReference>
<evidence type="ECO:0000313" key="3">
    <source>
        <dbReference type="EMBL" id="CAH3045218.1"/>
    </source>
</evidence>
<evidence type="ECO:0000259" key="2">
    <source>
        <dbReference type="PROSITE" id="PS50017"/>
    </source>
</evidence>
<dbReference type="Gene3D" id="1.10.533.10">
    <property type="entry name" value="Death Domain, Fas"/>
    <property type="match status" value="1"/>
</dbReference>
<dbReference type="PANTHER" id="PTHR15077:SF12">
    <property type="entry name" value="DEATH DOMAIN-CONTAINING PROTEIN"/>
    <property type="match status" value="1"/>
</dbReference>
<name>A0ABN8N890_9CNID</name>
<proteinExistence type="predicted"/>
<dbReference type="SMART" id="SM00005">
    <property type="entry name" value="DEATH"/>
    <property type="match status" value="1"/>
</dbReference>